<feature type="transmembrane region" description="Helical" evidence="1">
    <location>
        <begin position="164"/>
        <end position="181"/>
    </location>
</feature>
<feature type="transmembrane region" description="Helical" evidence="1">
    <location>
        <begin position="39"/>
        <end position="57"/>
    </location>
</feature>
<dbReference type="Proteomes" id="UP001205919">
    <property type="component" value="Unassembled WGS sequence"/>
</dbReference>
<evidence type="ECO:0000259" key="2">
    <source>
        <dbReference type="Pfam" id="PF00892"/>
    </source>
</evidence>
<dbReference type="InterPro" id="IPR000620">
    <property type="entry name" value="EamA_dom"/>
</dbReference>
<feature type="transmembrane region" description="Helical" evidence="1">
    <location>
        <begin position="6"/>
        <end position="27"/>
    </location>
</feature>
<accession>A0AAW5K458</accession>
<keyword evidence="4" id="KW-1185">Reference proteome</keyword>
<dbReference type="AlphaFoldDB" id="A0AAW5K458"/>
<feature type="transmembrane region" description="Helical" evidence="1">
    <location>
        <begin position="125"/>
        <end position="143"/>
    </location>
</feature>
<dbReference type="Gene3D" id="1.10.3730.20">
    <property type="match status" value="2"/>
</dbReference>
<evidence type="ECO:0000256" key="1">
    <source>
        <dbReference type="SAM" id="Phobius"/>
    </source>
</evidence>
<dbReference type="SUPFAM" id="SSF103481">
    <property type="entry name" value="Multidrug resistance efflux transporter EmrE"/>
    <property type="match status" value="2"/>
</dbReference>
<organism evidence="3 4">
    <name type="scientific">Cloacibacillus evryensis</name>
    <dbReference type="NCBI Taxonomy" id="508460"/>
    <lineage>
        <taxon>Bacteria</taxon>
        <taxon>Thermotogati</taxon>
        <taxon>Synergistota</taxon>
        <taxon>Synergistia</taxon>
        <taxon>Synergistales</taxon>
        <taxon>Synergistaceae</taxon>
        <taxon>Cloacibacillus</taxon>
    </lineage>
</organism>
<evidence type="ECO:0000313" key="4">
    <source>
        <dbReference type="Proteomes" id="UP001205919"/>
    </source>
</evidence>
<feature type="transmembrane region" description="Helical" evidence="1">
    <location>
        <begin position="201"/>
        <end position="218"/>
    </location>
</feature>
<proteinExistence type="predicted"/>
<feature type="transmembrane region" description="Helical" evidence="1">
    <location>
        <begin position="238"/>
        <end position="257"/>
    </location>
</feature>
<feature type="domain" description="EamA" evidence="2">
    <location>
        <begin position="3"/>
        <end position="141"/>
    </location>
</feature>
<keyword evidence="1" id="KW-0812">Transmembrane</keyword>
<feature type="transmembrane region" description="Helical" evidence="1">
    <location>
        <begin position="263"/>
        <end position="286"/>
    </location>
</feature>
<reference evidence="3 4" key="1">
    <citation type="submission" date="2022-06" db="EMBL/GenBank/DDBJ databases">
        <title>Isolation of gut microbiota from human fecal samples.</title>
        <authorList>
            <person name="Pamer E.G."/>
            <person name="Barat B."/>
            <person name="Waligurski E."/>
            <person name="Medina S."/>
            <person name="Paddock L."/>
            <person name="Mostad J."/>
        </authorList>
    </citation>
    <scope>NUCLEOTIDE SEQUENCE [LARGE SCALE GENOMIC DNA]</scope>
    <source>
        <strain evidence="3 4">DFI.9.90</strain>
    </source>
</reference>
<comment type="caution">
    <text evidence="3">The sequence shown here is derived from an EMBL/GenBank/DDBJ whole genome shotgun (WGS) entry which is preliminary data.</text>
</comment>
<dbReference type="RefSeq" id="WP_256182005.1">
    <property type="nucleotide sequence ID" value="NZ_JANFYT010000018.1"/>
</dbReference>
<keyword evidence="1" id="KW-1133">Transmembrane helix</keyword>
<dbReference type="InterPro" id="IPR037185">
    <property type="entry name" value="EmrE-like"/>
</dbReference>
<dbReference type="PANTHER" id="PTHR22911:SF137">
    <property type="entry name" value="SOLUTE CARRIER FAMILY 35 MEMBER G2-RELATED"/>
    <property type="match status" value="1"/>
</dbReference>
<sequence length="310" mass="33131">MPLWGFLLSFLAAAMWAVSPIMVNHGVAISKCSIHEINPYRAVPFFAASFIIALINTGGDITLVTSPLVYLYLFAGVFAGYLLGDLFYFVAIREIGVSLAIPVANGYPILVIFTSWLLLGEPVTAKILWGVIVVVFGVLLLRFGGEGSKETNDVARALHNKRRLMKGFAFAIAAGCCWALSAPLTKLVIVTSGLSPTEVTFYRSFAFLVISVIARIVVVKYRPESTVPLLKVSPAAALYFAGASVIGLCLGSIAYAACLVVMPVAIVTAITATSPFITALFGHFVLKERLMKPQWIGVALIIVGSVVVGI</sequence>
<protein>
    <submittedName>
        <fullName evidence="3">DMT family transporter</fullName>
    </submittedName>
</protein>
<dbReference type="GO" id="GO:0016020">
    <property type="term" value="C:membrane"/>
    <property type="evidence" value="ECO:0007669"/>
    <property type="project" value="InterPro"/>
</dbReference>
<dbReference type="Pfam" id="PF00892">
    <property type="entry name" value="EamA"/>
    <property type="match status" value="2"/>
</dbReference>
<feature type="transmembrane region" description="Helical" evidence="1">
    <location>
        <begin position="97"/>
        <end position="119"/>
    </location>
</feature>
<keyword evidence="1" id="KW-0472">Membrane</keyword>
<gene>
    <name evidence="3" type="ORF">NE630_09545</name>
</gene>
<feature type="transmembrane region" description="Helical" evidence="1">
    <location>
        <begin position="69"/>
        <end position="90"/>
    </location>
</feature>
<evidence type="ECO:0000313" key="3">
    <source>
        <dbReference type="EMBL" id="MCQ4814671.1"/>
    </source>
</evidence>
<feature type="domain" description="EamA" evidence="2">
    <location>
        <begin position="166"/>
        <end position="308"/>
    </location>
</feature>
<dbReference type="PANTHER" id="PTHR22911">
    <property type="entry name" value="ACYL-MALONYL CONDENSING ENZYME-RELATED"/>
    <property type="match status" value="1"/>
</dbReference>
<dbReference type="EMBL" id="JANFYT010000018">
    <property type="protein sequence ID" value="MCQ4814671.1"/>
    <property type="molecule type" value="Genomic_DNA"/>
</dbReference>
<name>A0AAW5K458_9BACT</name>